<organism evidence="1 2">
    <name type="scientific">Portunus trituberculatus</name>
    <name type="common">Swimming crab</name>
    <name type="synonym">Neptunus trituberculatus</name>
    <dbReference type="NCBI Taxonomy" id="210409"/>
    <lineage>
        <taxon>Eukaryota</taxon>
        <taxon>Metazoa</taxon>
        <taxon>Ecdysozoa</taxon>
        <taxon>Arthropoda</taxon>
        <taxon>Crustacea</taxon>
        <taxon>Multicrustacea</taxon>
        <taxon>Malacostraca</taxon>
        <taxon>Eumalacostraca</taxon>
        <taxon>Eucarida</taxon>
        <taxon>Decapoda</taxon>
        <taxon>Pleocyemata</taxon>
        <taxon>Brachyura</taxon>
        <taxon>Eubrachyura</taxon>
        <taxon>Portunoidea</taxon>
        <taxon>Portunidae</taxon>
        <taxon>Portuninae</taxon>
        <taxon>Portunus</taxon>
    </lineage>
</organism>
<accession>A0A5B7GJT0</accession>
<proteinExistence type="predicted"/>
<evidence type="ECO:0000313" key="1">
    <source>
        <dbReference type="EMBL" id="MPC57547.1"/>
    </source>
</evidence>
<sequence length="72" mass="8093">MCVGVEEVLIHTPVSHNQHSCGLPTTSRVKVTSENRLNALPTQGREEEGEKIREEEEEEVCMGVFRREGGKE</sequence>
<protein>
    <submittedName>
        <fullName evidence="1">Uncharacterized protein</fullName>
    </submittedName>
</protein>
<evidence type="ECO:0000313" key="2">
    <source>
        <dbReference type="Proteomes" id="UP000324222"/>
    </source>
</evidence>
<gene>
    <name evidence="1" type="ORF">E2C01_051530</name>
</gene>
<dbReference type="AlphaFoldDB" id="A0A5B7GJT0"/>
<dbReference type="EMBL" id="VSRR010014872">
    <property type="protein sequence ID" value="MPC57547.1"/>
    <property type="molecule type" value="Genomic_DNA"/>
</dbReference>
<comment type="caution">
    <text evidence="1">The sequence shown here is derived from an EMBL/GenBank/DDBJ whole genome shotgun (WGS) entry which is preliminary data.</text>
</comment>
<keyword evidence="2" id="KW-1185">Reference proteome</keyword>
<reference evidence="1 2" key="1">
    <citation type="submission" date="2019-05" db="EMBL/GenBank/DDBJ databases">
        <title>Another draft genome of Portunus trituberculatus and its Hox gene families provides insights of decapod evolution.</title>
        <authorList>
            <person name="Jeong J.-H."/>
            <person name="Song I."/>
            <person name="Kim S."/>
            <person name="Choi T."/>
            <person name="Kim D."/>
            <person name="Ryu S."/>
            <person name="Kim W."/>
        </authorList>
    </citation>
    <scope>NUCLEOTIDE SEQUENCE [LARGE SCALE GENOMIC DNA]</scope>
    <source>
        <tissue evidence="1">Muscle</tissue>
    </source>
</reference>
<dbReference type="Proteomes" id="UP000324222">
    <property type="component" value="Unassembled WGS sequence"/>
</dbReference>
<name>A0A5B7GJT0_PORTR</name>